<organism evidence="2 3">
    <name type="scientific">Nitzschia inconspicua</name>
    <dbReference type="NCBI Taxonomy" id="303405"/>
    <lineage>
        <taxon>Eukaryota</taxon>
        <taxon>Sar</taxon>
        <taxon>Stramenopiles</taxon>
        <taxon>Ochrophyta</taxon>
        <taxon>Bacillariophyta</taxon>
        <taxon>Bacillariophyceae</taxon>
        <taxon>Bacillariophycidae</taxon>
        <taxon>Bacillariales</taxon>
        <taxon>Bacillariaceae</taxon>
        <taxon>Nitzschia</taxon>
    </lineage>
</organism>
<feature type="region of interest" description="Disordered" evidence="1">
    <location>
        <begin position="58"/>
        <end position="85"/>
    </location>
</feature>
<feature type="compositionally biased region" description="Basic residues" evidence="1">
    <location>
        <begin position="75"/>
        <end position="85"/>
    </location>
</feature>
<dbReference type="Proteomes" id="UP000693970">
    <property type="component" value="Unassembled WGS sequence"/>
</dbReference>
<evidence type="ECO:0000313" key="3">
    <source>
        <dbReference type="Proteomes" id="UP000693970"/>
    </source>
</evidence>
<protein>
    <submittedName>
        <fullName evidence="2">Uncharacterized protein</fullName>
    </submittedName>
</protein>
<dbReference type="AlphaFoldDB" id="A0A9K3PRQ9"/>
<dbReference type="OrthoDB" id="199263at2759"/>
<reference evidence="2" key="2">
    <citation type="submission" date="2021-04" db="EMBL/GenBank/DDBJ databases">
        <authorList>
            <person name="Podell S."/>
        </authorList>
    </citation>
    <scope>NUCLEOTIDE SEQUENCE</scope>
    <source>
        <strain evidence="2">Hildebrandi</strain>
    </source>
</reference>
<feature type="compositionally biased region" description="Basic and acidic residues" evidence="1">
    <location>
        <begin position="106"/>
        <end position="117"/>
    </location>
</feature>
<evidence type="ECO:0000313" key="2">
    <source>
        <dbReference type="EMBL" id="KAG7357490.1"/>
    </source>
</evidence>
<sequence>MMASDHQLSAYETRRAQNIVRNNKRLRELGLISTLEEERSNAAAWGVLSEKVISEEDQTADWKPAGSGETTATSSKRKRRAVSEKRHVKCPARKSARLQGIGPEGDDAHNLTEEERSKERQAMIQECRDARQRAAVRMMDAGVEKAAKENPTATYEHCLMRVRTMNKAGLLKRVKAIERAAGKYCVVKMAVFKSCLQDEGLWDIAEEASNALERLKGLQAPPELL</sequence>
<keyword evidence="3" id="KW-1185">Reference proteome</keyword>
<evidence type="ECO:0000256" key="1">
    <source>
        <dbReference type="SAM" id="MobiDB-lite"/>
    </source>
</evidence>
<feature type="region of interest" description="Disordered" evidence="1">
    <location>
        <begin position="98"/>
        <end position="117"/>
    </location>
</feature>
<proteinExistence type="predicted"/>
<reference evidence="2" key="1">
    <citation type="journal article" date="2021" name="Sci. Rep.">
        <title>Diploid genomic architecture of Nitzschia inconspicua, an elite biomass production diatom.</title>
        <authorList>
            <person name="Oliver A."/>
            <person name="Podell S."/>
            <person name="Pinowska A."/>
            <person name="Traller J.C."/>
            <person name="Smith S.R."/>
            <person name="McClure R."/>
            <person name="Beliaev A."/>
            <person name="Bohutskyi P."/>
            <person name="Hill E.A."/>
            <person name="Rabines A."/>
            <person name="Zheng H."/>
            <person name="Allen L.Z."/>
            <person name="Kuo A."/>
            <person name="Grigoriev I.V."/>
            <person name="Allen A.E."/>
            <person name="Hazlebeck D."/>
            <person name="Allen E.E."/>
        </authorList>
    </citation>
    <scope>NUCLEOTIDE SEQUENCE</scope>
    <source>
        <strain evidence="2">Hildebrandi</strain>
    </source>
</reference>
<dbReference type="EMBL" id="JAGRRH010000015">
    <property type="protein sequence ID" value="KAG7357490.1"/>
    <property type="molecule type" value="Genomic_DNA"/>
</dbReference>
<gene>
    <name evidence="2" type="ORF">IV203_002178</name>
</gene>
<comment type="caution">
    <text evidence="2">The sequence shown here is derived from an EMBL/GenBank/DDBJ whole genome shotgun (WGS) entry which is preliminary data.</text>
</comment>
<name>A0A9K3PRQ9_9STRA</name>
<accession>A0A9K3PRQ9</accession>